<keyword evidence="5" id="KW-1185">Reference proteome</keyword>
<gene>
    <name evidence="4" type="ORF">G4Y79_21185</name>
</gene>
<comment type="subcellular location">
    <subcellularLocation>
        <location evidence="2">Cell membrane</location>
        <topology evidence="2">Multi-pass membrane protein</topology>
    </subcellularLocation>
</comment>
<dbReference type="Proteomes" id="UP000594468">
    <property type="component" value="Chromosome"/>
</dbReference>
<name>A0A7S8IE29_9CHLR</name>
<organism evidence="4 5">
    <name type="scientific">Phototrophicus methaneseepsis</name>
    <dbReference type="NCBI Taxonomy" id="2710758"/>
    <lineage>
        <taxon>Bacteria</taxon>
        <taxon>Bacillati</taxon>
        <taxon>Chloroflexota</taxon>
        <taxon>Candidatus Thermofontia</taxon>
        <taxon>Phototrophicales</taxon>
        <taxon>Phototrophicaceae</taxon>
        <taxon>Phototrophicus</taxon>
    </lineage>
</organism>
<protein>
    <recommendedName>
        <fullName evidence="2">Biotin transporter</fullName>
    </recommendedName>
</protein>
<evidence type="ECO:0000313" key="5">
    <source>
        <dbReference type="Proteomes" id="UP000594468"/>
    </source>
</evidence>
<evidence type="ECO:0000256" key="2">
    <source>
        <dbReference type="PIRNR" id="PIRNR016661"/>
    </source>
</evidence>
<dbReference type="PANTHER" id="PTHR34295">
    <property type="entry name" value="BIOTIN TRANSPORTER BIOY"/>
    <property type="match status" value="1"/>
</dbReference>
<keyword evidence="2 3" id="KW-0472">Membrane</keyword>
<dbReference type="Gene3D" id="1.10.1760.20">
    <property type="match status" value="1"/>
</dbReference>
<dbReference type="PANTHER" id="PTHR34295:SF1">
    <property type="entry name" value="BIOTIN TRANSPORTER BIOY"/>
    <property type="match status" value="1"/>
</dbReference>
<dbReference type="RefSeq" id="WP_195170240.1">
    <property type="nucleotide sequence ID" value="NZ_CP062983.1"/>
</dbReference>
<dbReference type="Pfam" id="PF02632">
    <property type="entry name" value="BioY"/>
    <property type="match status" value="1"/>
</dbReference>
<evidence type="ECO:0000256" key="1">
    <source>
        <dbReference type="ARBA" id="ARBA00010692"/>
    </source>
</evidence>
<feature type="transmembrane region" description="Helical" evidence="3">
    <location>
        <begin position="119"/>
        <end position="137"/>
    </location>
</feature>
<dbReference type="PIRSF" id="PIRSF016661">
    <property type="entry name" value="BioY"/>
    <property type="match status" value="1"/>
</dbReference>
<keyword evidence="2" id="KW-1003">Cell membrane</keyword>
<comment type="similarity">
    <text evidence="1 2">Belongs to the BioY family.</text>
</comment>
<proteinExistence type="inferred from homology"/>
<accession>A0A7S8IE29</accession>
<feature type="transmembrane region" description="Helical" evidence="3">
    <location>
        <begin position="157"/>
        <end position="178"/>
    </location>
</feature>
<sequence length="185" mass="19859">MMLQTLSLNRNEMKLQRLAGIALFTVLMVLSAKVEIWFGSPVPFTLQVMVALLAGLVLGAWDGALSILAYLGLIVANLPVDAAGIGAAAFGGPTAGYLIGFVPGAFVAGWLVEHAAERTWLRWLAAFAGVAAIYAVGLPTLKMITGGTWSQAWEWGAYPFLGLDLLKAMIATLLVASWHRYRQIR</sequence>
<evidence type="ECO:0000313" key="4">
    <source>
        <dbReference type="EMBL" id="QPC82171.1"/>
    </source>
</evidence>
<dbReference type="GO" id="GO:0005886">
    <property type="term" value="C:plasma membrane"/>
    <property type="evidence" value="ECO:0007669"/>
    <property type="project" value="UniProtKB-SubCell"/>
</dbReference>
<dbReference type="GO" id="GO:0015225">
    <property type="term" value="F:biotin transmembrane transporter activity"/>
    <property type="evidence" value="ECO:0007669"/>
    <property type="project" value="UniProtKB-UniRule"/>
</dbReference>
<evidence type="ECO:0000256" key="3">
    <source>
        <dbReference type="SAM" id="Phobius"/>
    </source>
</evidence>
<keyword evidence="3" id="KW-1133">Transmembrane helix</keyword>
<feature type="transmembrane region" description="Helical" evidence="3">
    <location>
        <begin position="95"/>
        <end position="112"/>
    </location>
</feature>
<feature type="transmembrane region" description="Helical" evidence="3">
    <location>
        <begin position="42"/>
        <end position="61"/>
    </location>
</feature>
<dbReference type="EMBL" id="CP062983">
    <property type="protein sequence ID" value="QPC82171.1"/>
    <property type="molecule type" value="Genomic_DNA"/>
</dbReference>
<reference evidence="4 5" key="1">
    <citation type="submission" date="2020-02" db="EMBL/GenBank/DDBJ databases">
        <authorList>
            <person name="Zheng R.K."/>
            <person name="Sun C.M."/>
        </authorList>
    </citation>
    <scope>NUCLEOTIDE SEQUENCE [LARGE SCALE GENOMIC DNA]</scope>
    <source>
        <strain evidence="5">rifampicinis</strain>
    </source>
</reference>
<dbReference type="AlphaFoldDB" id="A0A7S8IE29"/>
<dbReference type="KEGG" id="pmet:G4Y79_21185"/>
<feature type="transmembrane region" description="Helical" evidence="3">
    <location>
        <begin position="68"/>
        <end position="89"/>
    </location>
</feature>
<dbReference type="InterPro" id="IPR003784">
    <property type="entry name" value="BioY"/>
</dbReference>
<keyword evidence="2" id="KW-0813">Transport</keyword>
<keyword evidence="3" id="KW-0812">Transmembrane</keyword>